<evidence type="ECO:0000313" key="2">
    <source>
        <dbReference type="Proteomes" id="UP000192756"/>
    </source>
</evidence>
<gene>
    <name evidence="1" type="ORF">SAMN04488524_3796</name>
</gene>
<protein>
    <submittedName>
        <fullName evidence="1">Uncharacterized protein</fullName>
    </submittedName>
</protein>
<organism evidence="1 2">
    <name type="scientific">Pedobacter africanus</name>
    <dbReference type="NCBI Taxonomy" id="151894"/>
    <lineage>
        <taxon>Bacteria</taxon>
        <taxon>Pseudomonadati</taxon>
        <taxon>Bacteroidota</taxon>
        <taxon>Sphingobacteriia</taxon>
        <taxon>Sphingobacteriales</taxon>
        <taxon>Sphingobacteriaceae</taxon>
        <taxon>Pedobacter</taxon>
    </lineage>
</organism>
<dbReference type="STRING" id="151894.SAMN04488524_3796"/>
<dbReference type="AlphaFoldDB" id="A0A1W2DI31"/>
<name>A0A1W2DI31_9SPHI</name>
<sequence>MKQKGIHKALIATYNKSQLQAYTLFKKFSRENYPLGFTFHTTSKDFIS</sequence>
<keyword evidence="2" id="KW-1185">Reference proteome</keyword>
<reference evidence="2" key="1">
    <citation type="submission" date="2017-04" db="EMBL/GenBank/DDBJ databases">
        <authorList>
            <person name="Varghese N."/>
            <person name="Submissions S."/>
        </authorList>
    </citation>
    <scope>NUCLEOTIDE SEQUENCE [LARGE SCALE GENOMIC DNA]</scope>
    <source>
        <strain evidence="2">DSM 12126</strain>
    </source>
</reference>
<evidence type="ECO:0000313" key="1">
    <source>
        <dbReference type="EMBL" id="SMC96626.1"/>
    </source>
</evidence>
<dbReference type="Proteomes" id="UP000192756">
    <property type="component" value="Unassembled WGS sequence"/>
</dbReference>
<accession>A0A1W2DI31</accession>
<dbReference type="EMBL" id="FWXT01000003">
    <property type="protein sequence ID" value="SMC96626.1"/>
    <property type="molecule type" value="Genomic_DNA"/>
</dbReference>
<proteinExistence type="predicted"/>